<gene>
    <name evidence="8" type="ORF">SARC_16434</name>
</gene>
<dbReference type="eggNOG" id="KOG0686">
    <property type="taxonomic scope" value="Eukaryota"/>
</dbReference>
<evidence type="ECO:0000313" key="9">
    <source>
        <dbReference type="Proteomes" id="UP000054560"/>
    </source>
</evidence>
<evidence type="ECO:0000259" key="7">
    <source>
        <dbReference type="Pfam" id="PF01399"/>
    </source>
</evidence>
<dbReference type="SUPFAM" id="SSF46785">
    <property type="entry name" value="Winged helix' DNA-binding domain"/>
    <property type="match status" value="1"/>
</dbReference>
<dbReference type="GO" id="GO:0008180">
    <property type="term" value="C:COP9 signalosome"/>
    <property type="evidence" value="ECO:0007669"/>
    <property type="project" value="UniProtKB-KW"/>
</dbReference>
<keyword evidence="6" id="KW-0539">Nucleus</keyword>
<dbReference type="PANTHER" id="PTHR14145">
    <property type="entry name" value="26S PROTESOME SUBUNIT 6"/>
    <property type="match status" value="1"/>
</dbReference>
<feature type="domain" description="PCI" evidence="7">
    <location>
        <begin position="2"/>
        <end position="53"/>
    </location>
</feature>
<evidence type="ECO:0000256" key="5">
    <source>
        <dbReference type="ARBA" id="ARBA00022790"/>
    </source>
</evidence>
<dbReference type="Gene3D" id="1.25.40.570">
    <property type="match status" value="1"/>
</dbReference>
<dbReference type="GeneID" id="25916938"/>
<sequence>MIQYFHPFKCVSLTKMATACDTEVNELQSTLATLIVDDRINARIDSHNKIMLSRQINNRKATYEKASQLLVQHL</sequence>
<dbReference type="EMBL" id="KQ249673">
    <property type="protein sequence ID" value="KNC71029.1"/>
    <property type="molecule type" value="Genomic_DNA"/>
</dbReference>
<dbReference type="InterPro" id="IPR036390">
    <property type="entry name" value="WH_DNA-bd_sf"/>
</dbReference>
<dbReference type="AlphaFoldDB" id="A0A0L0F326"/>
<feature type="non-terminal residue" evidence="8">
    <location>
        <position position="74"/>
    </location>
</feature>
<dbReference type="STRING" id="667725.A0A0L0F326"/>
<evidence type="ECO:0000256" key="1">
    <source>
        <dbReference type="ARBA" id="ARBA00004123"/>
    </source>
</evidence>
<keyword evidence="5" id="KW-0736">Signalosome</keyword>
<dbReference type="RefSeq" id="XP_014144931.1">
    <property type="nucleotide sequence ID" value="XM_014289456.1"/>
</dbReference>
<evidence type="ECO:0000256" key="6">
    <source>
        <dbReference type="ARBA" id="ARBA00023242"/>
    </source>
</evidence>
<dbReference type="GO" id="GO:0005737">
    <property type="term" value="C:cytoplasm"/>
    <property type="evidence" value="ECO:0007669"/>
    <property type="project" value="UniProtKB-SubCell"/>
</dbReference>
<evidence type="ECO:0000256" key="2">
    <source>
        <dbReference type="ARBA" id="ARBA00004496"/>
    </source>
</evidence>
<protein>
    <recommendedName>
        <fullName evidence="7">PCI domain-containing protein</fullName>
    </recommendedName>
</protein>
<keyword evidence="9" id="KW-1185">Reference proteome</keyword>
<accession>A0A0L0F326</accession>
<dbReference type="InterPro" id="IPR019585">
    <property type="entry name" value="Rpn7/CSN1"/>
</dbReference>
<name>A0A0L0F326_9EUKA</name>
<evidence type="ECO:0000256" key="4">
    <source>
        <dbReference type="ARBA" id="ARBA00022490"/>
    </source>
</evidence>
<evidence type="ECO:0000256" key="3">
    <source>
        <dbReference type="ARBA" id="ARBA00008793"/>
    </source>
</evidence>
<keyword evidence="4" id="KW-0963">Cytoplasm</keyword>
<evidence type="ECO:0000313" key="8">
    <source>
        <dbReference type="EMBL" id="KNC71029.1"/>
    </source>
</evidence>
<dbReference type="PANTHER" id="PTHR14145:SF2">
    <property type="entry name" value="COP9 SIGNALOSOME COMPLEX SUBUNIT 1"/>
    <property type="match status" value="1"/>
</dbReference>
<dbReference type="InterPro" id="IPR000717">
    <property type="entry name" value="PCI_dom"/>
</dbReference>
<comment type="subcellular location">
    <subcellularLocation>
        <location evidence="2">Cytoplasm</location>
    </subcellularLocation>
    <subcellularLocation>
        <location evidence="1">Nucleus</location>
    </subcellularLocation>
</comment>
<dbReference type="Proteomes" id="UP000054560">
    <property type="component" value="Unassembled WGS sequence"/>
</dbReference>
<proteinExistence type="inferred from homology"/>
<reference evidence="8 9" key="1">
    <citation type="submission" date="2011-02" db="EMBL/GenBank/DDBJ databases">
        <title>The Genome Sequence of Sphaeroforma arctica JP610.</title>
        <authorList>
            <consortium name="The Broad Institute Genome Sequencing Platform"/>
            <person name="Russ C."/>
            <person name="Cuomo C."/>
            <person name="Young S.K."/>
            <person name="Zeng Q."/>
            <person name="Gargeya S."/>
            <person name="Alvarado L."/>
            <person name="Berlin A."/>
            <person name="Chapman S.B."/>
            <person name="Chen Z."/>
            <person name="Freedman E."/>
            <person name="Gellesch M."/>
            <person name="Goldberg J."/>
            <person name="Griggs A."/>
            <person name="Gujja S."/>
            <person name="Heilman E."/>
            <person name="Heiman D."/>
            <person name="Howarth C."/>
            <person name="Mehta T."/>
            <person name="Neiman D."/>
            <person name="Pearson M."/>
            <person name="Roberts A."/>
            <person name="Saif S."/>
            <person name="Shea T."/>
            <person name="Shenoy N."/>
            <person name="Sisk P."/>
            <person name="Stolte C."/>
            <person name="Sykes S."/>
            <person name="White J."/>
            <person name="Yandava C."/>
            <person name="Burger G."/>
            <person name="Gray M.W."/>
            <person name="Holland P.W.H."/>
            <person name="King N."/>
            <person name="Lang F.B.F."/>
            <person name="Roger A.J."/>
            <person name="Ruiz-Trillo I."/>
            <person name="Haas B."/>
            <person name="Nusbaum C."/>
            <person name="Birren B."/>
        </authorList>
    </citation>
    <scope>NUCLEOTIDE SEQUENCE [LARGE SCALE GENOMIC DNA]</scope>
    <source>
        <strain evidence="8 9">JP610</strain>
    </source>
</reference>
<dbReference type="OrthoDB" id="422427at2759"/>
<comment type="similarity">
    <text evidence="3">Belongs to the CSN1 family.</text>
</comment>
<organism evidence="8 9">
    <name type="scientific">Sphaeroforma arctica JP610</name>
    <dbReference type="NCBI Taxonomy" id="667725"/>
    <lineage>
        <taxon>Eukaryota</taxon>
        <taxon>Ichthyosporea</taxon>
        <taxon>Ichthyophonida</taxon>
        <taxon>Sphaeroforma</taxon>
    </lineage>
</organism>
<dbReference type="Pfam" id="PF01399">
    <property type="entry name" value="PCI"/>
    <property type="match status" value="1"/>
</dbReference>